<feature type="domain" description="SLH" evidence="4">
    <location>
        <begin position="86"/>
        <end position="149"/>
    </location>
</feature>
<dbReference type="EMBL" id="JACOPP010000022">
    <property type="protein sequence ID" value="MBC5734669.1"/>
    <property type="molecule type" value="Genomic_DNA"/>
</dbReference>
<sequence>MKRFLSSLLVLCMAMTFLPASAAAASVSPFGDVQSTDWYYDEVQYVYENGLMSGTSATTFSPDTTTTRGMIVTILHRLEGTPAVSTSGTFADVTAGRYYTDAVEWASANGIVGGYGNGRFGPNDPITREQMAAILYRYAAYKEYDVSGAADLSGYSDASSISSYARVAMQWANHSGLVNGTSDTTLSPQGSATRAQAAVILYRFCEEILGGIETEGEFTVTFEYNYGSKGTYETVKVDAGETVEKPKNPTRSGYDFDGWYTKTTGGTKFDFDDAIIADLTLYAHWSGNSGGGSSGGSSHRHSYIGTVTTQPTCTTEGVKTYTCSCGDSYTEAIPATGHSYAETVLKAATCQEAGEKYEVCSACGAVQNSVEIPALGHKWDEGKLTQAATCSSTGIMTYTCDNCGGTYTQEIERADHTWGAWETSAASCVTDEQTRTCAVCGSIERRSESGTGSHNWNDWSHDESANTHSRTCQTTGCTAAETAICTFDDWTPDPDDSSKHVHNCQICRYSESVGHIWGEMVLDTETYVGTYTCAACGAKKAETYVASVGAVYYTDLSSAIAAAEDGDAVVLLADAENVDLTISKAIILNTNGRTLTGTLAYAAVENVKLTSVGDGLTVKIGDKTAAFEADTAGGLMVVKSAADESGNLDIYTLEGLQDFANAVDKGTTYKNLTVTLMDHIDLSDVENWNPIGDGSHSFQGVFDGNEKTISNLTIDRASETNVGLFGFTTDGEVKDLTISNASVKGYLNVGVVAGTPYTSKYTNLTLTGSIQVEGYAYVGGMLGKNAYAPLTDLTINASQGSYVKADSEYYRTYVGGVAGFMGEGGVAVKNVTSNIDVYGTTSDVGGIVGIAHYNNSFENCACSGNVYLTGPGNTDHSSSSDAYEIGGIAGVWHNQNNTNVTLANCSYTGTLSSYDVVTKTNVTDFYYNGLVGAAYSTAGTGKLIVDGKDWTENGIVYDEAASAYGIYSVAGLKTFRDNVNNGAAYSGMTVTLMSDIDLNNETWTPIGRNADSSNKFQGTFDGSGKTISHLTVEAAVEYGATGFFGALNGTARNFTLDGVTIDSVSYGAASGSTSNGIAAVAGSIYNSGSIEGVTVKNATIHGNRYVGGIAGYVYGQIKNCTVENSTISATPDNLTGSYDNGDKVGGIAGYLGEGSNTVSGNAVKDVNLSAYRDVGGIVGCAQNETAVSGNMVFHAHITADQQTNFYGAKDVNASYEVGRNLGAAVSGNDVSEAEGSMTLKLPESYADSLTLTGSTTLVGAANGSRIAPSTEVESAIVINGTVMLTVKGSITAAGATGGDGIEVPSGSSLELTGDTLTALGNGGTDGENNSGKYGSGIGNAKDTVGSIYIHDMLSLTAEGYGNHAFGIGGNMTGTLKIEGTAIAYAKGGWVKSVCDEDDTWHKKSPEGGAAIGIGLSATSNTIILNNTTVKRAEGGAKSAAIGGQYWSNPVIEIDGCTLTNIQGGTDSAGVGGSLINANGYTSTITINDSTVEAKGGCYGAGIGSGYNGYTNEAANHLTTIYITGDSKIVAVGGTAAAGIGTGHHAYMLAGAIDASVNTTGTKAGDPAVVELQGYWNEDPTAWCTSAMDIGYGSLDQTREGKLLDVVFTIGGNMIENPVSDAE</sequence>
<dbReference type="InterPro" id="IPR051465">
    <property type="entry name" value="Cell_Envelope_Struct_Comp"/>
</dbReference>
<organism evidence="5 6">
    <name type="scientific">Lawsonibacter hominis</name>
    <dbReference type="NCBI Taxonomy" id="2763053"/>
    <lineage>
        <taxon>Bacteria</taxon>
        <taxon>Bacillati</taxon>
        <taxon>Bacillota</taxon>
        <taxon>Clostridia</taxon>
        <taxon>Eubacteriales</taxon>
        <taxon>Oscillospiraceae</taxon>
        <taxon>Lawsonibacter</taxon>
    </lineage>
</organism>
<proteinExistence type="predicted"/>
<evidence type="ECO:0000313" key="5">
    <source>
        <dbReference type="EMBL" id="MBC5734669.1"/>
    </source>
</evidence>
<protein>
    <submittedName>
        <fullName evidence="5">S-layer homology domain-containing protein</fullName>
    </submittedName>
</protein>
<feature type="signal peptide" evidence="3">
    <location>
        <begin position="1"/>
        <end position="22"/>
    </location>
</feature>
<comment type="caution">
    <text evidence="5">The sequence shown here is derived from an EMBL/GenBank/DDBJ whole genome shotgun (WGS) entry which is preliminary data.</text>
</comment>
<dbReference type="Proteomes" id="UP000661435">
    <property type="component" value="Unassembled WGS sequence"/>
</dbReference>
<dbReference type="InterPro" id="IPR013378">
    <property type="entry name" value="InlB-like_B-rpt"/>
</dbReference>
<accession>A0A8J6JHE1</accession>
<dbReference type="NCBIfam" id="TIGR02543">
    <property type="entry name" value="List_Bact_rpt"/>
    <property type="match status" value="1"/>
</dbReference>
<keyword evidence="3" id="KW-0732">Signal</keyword>
<feature type="domain" description="SLH" evidence="4">
    <location>
        <begin position="152"/>
        <end position="215"/>
    </location>
</feature>
<dbReference type="Pfam" id="PF09479">
    <property type="entry name" value="Flg_new"/>
    <property type="match status" value="1"/>
</dbReference>
<dbReference type="Pfam" id="PF07581">
    <property type="entry name" value="Glug"/>
    <property type="match status" value="1"/>
</dbReference>
<dbReference type="PROSITE" id="PS51272">
    <property type="entry name" value="SLH"/>
    <property type="match status" value="3"/>
</dbReference>
<dbReference type="Pfam" id="PF00395">
    <property type="entry name" value="SLH"/>
    <property type="match status" value="3"/>
</dbReference>
<keyword evidence="6" id="KW-1185">Reference proteome</keyword>
<dbReference type="SMART" id="SM00710">
    <property type="entry name" value="PbH1"/>
    <property type="match status" value="8"/>
</dbReference>
<evidence type="ECO:0000256" key="1">
    <source>
        <dbReference type="ARBA" id="ARBA00004196"/>
    </source>
</evidence>
<dbReference type="Gene3D" id="2.160.20.110">
    <property type="match status" value="2"/>
</dbReference>
<feature type="domain" description="SLH" evidence="4">
    <location>
        <begin position="26"/>
        <end position="85"/>
    </location>
</feature>
<keyword evidence="2" id="KW-0677">Repeat</keyword>
<dbReference type="InterPro" id="IPR042229">
    <property type="entry name" value="Listeria/Bacterioides_rpt_sf"/>
</dbReference>
<reference evidence="5" key="1">
    <citation type="submission" date="2020-08" db="EMBL/GenBank/DDBJ databases">
        <title>Genome public.</title>
        <authorList>
            <person name="Liu C."/>
            <person name="Sun Q."/>
        </authorList>
    </citation>
    <scope>NUCLEOTIDE SEQUENCE</scope>
    <source>
        <strain evidence="5">NSJ-51</strain>
    </source>
</reference>
<dbReference type="InterPro" id="IPR011493">
    <property type="entry name" value="GLUG"/>
</dbReference>
<evidence type="ECO:0000256" key="3">
    <source>
        <dbReference type="SAM" id="SignalP"/>
    </source>
</evidence>
<dbReference type="PANTHER" id="PTHR43308">
    <property type="entry name" value="OUTER MEMBRANE PROTEIN ALPHA-RELATED"/>
    <property type="match status" value="1"/>
</dbReference>
<evidence type="ECO:0000256" key="2">
    <source>
        <dbReference type="ARBA" id="ARBA00022737"/>
    </source>
</evidence>
<name>A0A8J6JHE1_9FIRM</name>
<dbReference type="Gene3D" id="2.60.40.4270">
    <property type="entry name" value="Listeria-Bacteroides repeat domain"/>
    <property type="match status" value="1"/>
</dbReference>
<feature type="chain" id="PRO_5035165867" evidence="3">
    <location>
        <begin position="23"/>
        <end position="1622"/>
    </location>
</feature>
<comment type="subcellular location">
    <subcellularLocation>
        <location evidence="1">Cell envelope</location>
    </subcellularLocation>
</comment>
<dbReference type="InterPro" id="IPR006626">
    <property type="entry name" value="PbH1"/>
</dbReference>
<dbReference type="RefSeq" id="WP_186908494.1">
    <property type="nucleotide sequence ID" value="NZ_JACOPP010000022.1"/>
</dbReference>
<dbReference type="GO" id="GO:0030313">
    <property type="term" value="C:cell envelope"/>
    <property type="evidence" value="ECO:0007669"/>
    <property type="project" value="UniProtKB-SubCell"/>
</dbReference>
<evidence type="ECO:0000259" key="4">
    <source>
        <dbReference type="PROSITE" id="PS51272"/>
    </source>
</evidence>
<gene>
    <name evidence="5" type="ORF">H8S57_13180</name>
</gene>
<evidence type="ECO:0000313" key="6">
    <source>
        <dbReference type="Proteomes" id="UP000661435"/>
    </source>
</evidence>
<dbReference type="InterPro" id="IPR001119">
    <property type="entry name" value="SLH_dom"/>
</dbReference>